<reference evidence="2" key="1">
    <citation type="submission" date="2020-08" db="EMBL/GenBank/DDBJ databases">
        <title>Lacibacter sp. S13-6-6 genome sequencing.</title>
        <authorList>
            <person name="Jin L."/>
        </authorList>
    </citation>
    <scope>NUCLEOTIDE SEQUENCE [LARGE SCALE GENOMIC DNA]</scope>
    <source>
        <strain evidence="2">S13-6-6</strain>
    </source>
</reference>
<gene>
    <name evidence="1" type="ORF">H4075_03165</name>
</gene>
<protein>
    <recommendedName>
        <fullName evidence="3">Lipocalin-like domain-containing protein</fullName>
    </recommendedName>
</protein>
<dbReference type="KEGG" id="lacs:H4075_03165"/>
<dbReference type="PROSITE" id="PS51257">
    <property type="entry name" value="PROKAR_LIPOPROTEIN"/>
    <property type="match status" value="1"/>
</dbReference>
<dbReference type="RefSeq" id="WP_182804081.1">
    <property type="nucleotide sequence ID" value="NZ_CP060007.1"/>
</dbReference>
<dbReference type="AlphaFoldDB" id="A0A7G5XIB4"/>
<dbReference type="EMBL" id="CP060007">
    <property type="protein sequence ID" value="QNA45217.1"/>
    <property type="molecule type" value="Genomic_DNA"/>
</dbReference>
<proteinExistence type="predicted"/>
<accession>A0A7G5XIB4</accession>
<name>A0A7G5XIB4_9BACT</name>
<evidence type="ECO:0000313" key="1">
    <source>
        <dbReference type="EMBL" id="QNA45217.1"/>
    </source>
</evidence>
<sequence length="193" mass="20447">MKFKNLTPILAVIILAATSCKKEKSEAPSPIAGNWKLVSIAGNSLVTRDITFGSDNQKTETFTTFTSTNPKGQYKITSNAFDAEGIGYDYTGSVTVKDYENGVLQSEDTAPTSATIAPTNGTSQYKLIGNDSIYFANNALGNATPEPGGCKYKLEGTKLSLFINSSSTATASQSGFSVTNKVSTVLTVVLQKQ</sequence>
<organism evidence="1 2">
    <name type="scientific">Lacibacter sediminis</name>
    <dbReference type="NCBI Taxonomy" id="2760713"/>
    <lineage>
        <taxon>Bacteria</taxon>
        <taxon>Pseudomonadati</taxon>
        <taxon>Bacteroidota</taxon>
        <taxon>Chitinophagia</taxon>
        <taxon>Chitinophagales</taxon>
        <taxon>Chitinophagaceae</taxon>
        <taxon>Lacibacter</taxon>
    </lineage>
</organism>
<dbReference type="Proteomes" id="UP000515344">
    <property type="component" value="Chromosome"/>
</dbReference>
<evidence type="ECO:0008006" key="3">
    <source>
        <dbReference type="Google" id="ProtNLM"/>
    </source>
</evidence>
<evidence type="ECO:0000313" key="2">
    <source>
        <dbReference type="Proteomes" id="UP000515344"/>
    </source>
</evidence>
<keyword evidence="2" id="KW-1185">Reference proteome</keyword>